<feature type="transmembrane region" description="Helical" evidence="9">
    <location>
        <begin position="94"/>
        <end position="116"/>
    </location>
</feature>
<sequence length="570" mass="62349">MSETEAKVSSRTGQPSLDERPAVGTDPTSDDKSSLEKIETSNSSHEAQEQVERDAIASIHSNDDPKTANLDPELALARTETPQWSIFTHRQKTYIVAMVAMAGFFSPLSANIYFPALNTLADDFHVTPSNINLTLTTYMIFQGLAPTIFGDLSDMAGRRPAYMIAFTVYLGACIGLANCKTFAALLVLRCLQSSGSSGTIALASGVVADVATSADRGIWMAWANCGPMIAPPLAPIIGGLFAQYTSWRWIFWFLVILAATFLVPFLTTFPETGRNVVGNGSIPPQGWNKSLLNIVQTHRHPPNTTSLPPRQKLRFPNPLKVLPLLLEKDVALLLIYNSLIYSAFYDVMASFPYLLQLAPYNYDPLQIGLCFIPFGFGCLLAQPLSGRLMDWKFRQTAAKIGYVIVKGKANNLQHFPLEQVRIAIALPFVLVGTAALLAYGWAMQYHAPLPVSLILQFIIGLNLTSAFNAMSVMLIDFYPLSPATATSANNLVRCLMGAGATAVVIQMIEAMGVGWCFTFVAGVVAITTPTLWVLGKWGPGWREQRRVRMQEQIRVKNAKADAKEVEKSTA</sequence>
<evidence type="ECO:0000256" key="1">
    <source>
        <dbReference type="ARBA" id="ARBA00004141"/>
    </source>
</evidence>
<evidence type="ECO:0000313" key="12">
    <source>
        <dbReference type="Proteomes" id="UP000192596"/>
    </source>
</evidence>
<keyword evidence="4 9" id="KW-1133">Transmembrane helix</keyword>
<dbReference type="InterPro" id="IPR036259">
    <property type="entry name" value="MFS_trans_sf"/>
</dbReference>
<dbReference type="Gene3D" id="1.20.1250.20">
    <property type="entry name" value="MFS general substrate transporter like domains"/>
    <property type="match status" value="1"/>
</dbReference>
<dbReference type="AlphaFoldDB" id="A0A1V8SUN0"/>
<dbReference type="PANTHER" id="PTHR23502:SF51">
    <property type="entry name" value="QUINIDINE RESISTANCE PROTEIN 1-RELATED"/>
    <property type="match status" value="1"/>
</dbReference>
<accession>A0A1V8SUN0</accession>
<keyword evidence="6" id="KW-0325">Glycoprotein</keyword>
<dbReference type="OrthoDB" id="2441642at2759"/>
<evidence type="ECO:0000256" key="8">
    <source>
        <dbReference type="SAM" id="MobiDB-lite"/>
    </source>
</evidence>
<evidence type="ECO:0000259" key="10">
    <source>
        <dbReference type="PROSITE" id="PS50850"/>
    </source>
</evidence>
<feature type="transmembrane region" description="Helical" evidence="9">
    <location>
        <begin position="422"/>
        <end position="442"/>
    </location>
</feature>
<dbReference type="FunFam" id="1.20.1250.20:FF:000172">
    <property type="entry name" value="MFS multidrug resistance transporter"/>
    <property type="match status" value="1"/>
</dbReference>
<organism evidence="11 12">
    <name type="scientific">Cryoendolithus antarcticus</name>
    <dbReference type="NCBI Taxonomy" id="1507870"/>
    <lineage>
        <taxon>Eukaryota</taxon>
        <taxon>Fungi</taxon>
        <taxon>Dikarya</taxon>
        <taxon>Ascomycota</taxon>
        <taxon>Pezizomycotina</taxon>
        <taxon>Dothideomycetes</taxon>
        <taxon>Dothideomycetidae</taxon>
        <taxon>Cladosporiales</taxon>
        <taxon>Cladosporiaceae</taxon>
        <taxon>Cryoendolithus</taxon>
    </lineage>
</organism>
<comment type="function">
    <text evidence="7">MFS-type transporter; part of the gene cluster that mediates the biosynthesis of squalestatin S1 (SQS1, also known as zaragozic acid A), a heavily oxidized fungal polyketide that offers potent cholesterol lowering activity by targeting squalene synthase (SS).</text>
</comment>
<dbReference type="GO" id="GO:0005886">
    <property type="term" value="C:plasma membrane"/>
    <property type="evidence" value="ECO:0007669"/>
    <property type="project" value="UniProtKB-ARBA"/>
</dbReference>
<feature type="transmembrane region" description="Helical" evidence="9">
    <location>
        <begin position="131"/>
        <end position="149"/>
    </location>
</feature>
<comment type="caution">
    <text evidence="11">The sequence shown here is derived from an EMBL/GenBank/DDBJ whole genome shotgun (WGS) entry which is preliminary data.</text>
</comment>
<dbReference type="InterPro" id="IPR011701">
    <property type="entry name" value="MFS"/>
</dbReference>
<keyword evidence="3 9" id="KW-0812">Transmembrane</keyword>
<dbReference type="SUPFAM" id="SSF103473">
    <property type="entry name" value="MFS general substrate transporter"/>
    <property type="match status" value="1"/>
</dbReference>
<dbReference type="CDD" id="cd17323">
    <property type="entry name" value="MFS_Tpo1_MDR_like"/>
    <property type="match status" value="1"/>
</dbReference>
<evidence type="ECO:0000256" key="7">
    <source>
        <dbReference type="ARBA" id="ARBA00056296"/>
    </source>
</evidence>
<evidence type="ECO:0000313" key="11">
    <source>
        <dbReference type="EMBL" id="OQO02708.1"/>
    </source>
</evidence>
<dbReference type="InterPro" id="IPR020846">
    <property type="entry name" value="MFS_dom"/>
</dbReference>
<dbReference type="FunFam" id="1.20.1720.10:FF:000009">
    <property type="entry name" value="MFS multidrug transporter"/>
    <property type="match status" value="1"/>
</dbReference>
<keyword evidence="12" id="KW-1185">Reference proteome</keyword>
<dbReference type="FunCoup" id="A0A1V8SUN0">
    <property type="interactions" value="101"/>
</dbReference>
<feature type="transmembrane region" description="Helical" evidence="9">
    <location>
        <begin position="514"/>
        <end position="535"/>
    </location>
</feature>
<dbReference type="PROSITE" id="PS50850">
    <property type="entry name" value="MFS"/>
    <property type="match status" value="1"/>
</dbReference>
<feature type="domain" description="Major facilitator superfamily (MFS) profile" evidence="10">
    <location>
        <begin position="95"/>
        <end position="539"/>
    </location>
</feature>
<dbReference type="Proteomes" id="UP000192596">
    <property type="component" value="Unassembled WGS sequence"/>
</dbReference>
<feature type="transmembrane region" description="Helical" evidence="9">
    <location>
        <begin position="161"/>
        <end position="188"/>
    </location>
</feature>
<protein>
    <recommendedName>
        <fullName evidence="10">Major facilitator superfamily (MFS) profile domain-containing protein</fullName>
    </recommendedName>
</protein>
<dbReference type="STRING" id="1507870.A0A1V8SUN0"/>
<feature type="compositionally biased region" description="Basic and acidic residues" evidence="8">
    <location>
        <begin position="29"/>
        <end position="39"/>
    </location>
</feature>
<dbReference type="GO" id="GO:0140115">
    <property type="term" value="P:export across plasma membrane"/>
    <property type="evidence" value="ECO:0007669"/>
    <property type="project" value="UniProtKB-ARBA"/>
</dbReference>
<evidence type="ECO:0000256" key="3">
    <source>
        <dbReference type="ARBA" id="ARBA00022692"/>
    </source>
</evidence>
<name>A0A1V8SUN0_9PEZI</name>
<reference evidence="12" key="1">
    <citation type="submission" date="2017-03" db="EMBL/GenBank/DDBJ databases">
        <title>Genomes of endolithic fungi from Antarctica.</title>
        <authorList>
            <person name="Coleine C."/>
            <person name="Masonjones S."/>
            <person name="Stajich J.E."/>
        </authorList>
    </citation>
    <scope>NUCLEOTIDE SEQUENCE [LARGE SCALE GENOMIC DNA]</scope>
    <source>
        <strain evidence="12">CCFEE 5527</strain>
    </source>
</reference>
<dbReference type="PANTHER" id="PTHR23502">
    <property type="entry name" value="MAJOR FACILITATOR SUPERFAMILY"/>
    <property type="match status" value="1"/>
</dbReference>
<keyword evidence="5 9" id="KW-0472">Membrane</keyword>
<proteinExistence type="predicted"/>
<keyword evidence="2" id="KW-0813">Transport</keyword>
<feature type="transmembrane region" description="Helical" evidence="9">
    <location>
        <begin position="249"/>
        <end position="269"/>
    </location>
</feature>
<evidence type="ECO:0000256" key="5">
    <source>
        <dbReference type="ARBA" id="ARBA00023136"/>
    </source>
</evidence>
<evidence type="ECO:0000256" key="9">
    <source>
        <dbReference type="SAM" id="Phobius"/>
    </source>
</evidence>
<gene>
    <name evidence="11" type="ORF">B0A48_12237</name>
</gene>
<feature type="transmembrane region" description="Helical" evidence="9">
    <location>
        <begin position="365"/>
        <end position="384"/>
    </location>
</feature>
<evidence type="ECO:0000256" key="6">
    <source>
        <dbReference type="ARBA" id="ARBA00023180"/>
    </source>
</evidence>
<feature type="region of interest" description="Disordered" evidence="8">
    <location>
        <begin position="1"/>
        <end position="51"/>
    </location>
</feature>
<feature type="transmembrane region" description="Helical" evidence="9">
    <location>
        <begin position="330"/>
        <end position="353"/>
    </location>
</feature>
<evidence type="ECO:0000256" key="2">
    <source>
        <dbReference type="ARBA" id="ARBA00022448"/>
    </source>
</evidence>
<comment type="subcellular location">
    <subcellularLocation>
        <location evidence="1">Membrane</location>
        <topology evidence="1">Multi-pass membrane protein</topology>
    </subcellularLocation>
</comment>
<dbReference type="InParanoid" id="A0A1V8SUN0"/>
<evidence type="ECO:0000256" key="4">
    <source>
        <dbReference type="ARBA" id="ARBA00022989"/>
    </source>
</evidence>
<dbReference type="GO" id="GO:0015137">
    <property type="term" value="F:citrate transmembrane transporter activity"/>
    <property type="evidence" value="ECO:0007669"/>
    <property type="project" value="UniProtKB-ARBA"/>
</dbReference>
<feature type="transmembrane region" description="Helical" evidence="9">
    <location>
        <begin position="454"/>
        <end position="478"/>
    </location>
</feature>
<dbReference type="EMBL" id="NAJO01000027">
    <property type="protein sequence ID" value="OQO02708.1"/>
    <property type="molecule type" value="Genomic_DNA"/>
</dbReference>
<dbReference type="Pfam" id="PF07690">
    <property type="entry name" value="MFS_1"/>
    <property type="match status" value="1"/>
</dbReference>